<evidence type="ECO:0000256" key="4">
    <source>
        <dbReference type="PROSITE-ProRule" id="PRU00335"/>
    </source>
</evidence>
<evidence type="ECO:0000313" key="7">
    <source>
        <dbReference type="Proteomes" id="UP001499993"/>
    </source>
</evidence>
<dbReference type="PANTHER" id="PTHR30055">
    <property type="entry name" value="HTH-TYPE TRANSCRIPTIONAL REGULATOR RUTR"/>
    <property type="match status" value="1"/>
</dbReference>
<dbReference type="Gene3D" id="1.10.357.10">
    <property type="entry name" value="Tetracycline Repressor, domain 2"/>
    <property type="match status" value="1"/>
</dbReference>
<feature type="DNA-binding region" description="H-T-H motif" evidence="4">
    <location>
        <begin position="49"/>
        <end position="68"/>
    </location>
</feature>
<dbReference type="Proteomes" id="UP001499993">
    <property type="component" value="Unassembled WGS sequence"/>
</dbReference>
<protein>
    <submittedName>
        <fullName evidence="6">TetR/AcrR family transcriptional regulator</fullName>
    </submittedName>
</protein>
<proteinExistence type="predicted"/>
<dbReference type="InterPro" id="IPR009057">
    <property type="entry name" value="Homeodomain-like_sf"/>
</dbReference>
<evidence type="ECO:0000259" key="5">
    <source>
        <dbReference type="PROSITE" id="PS50977"/>
    </source>
</evidence>
<gene>
    <name evidence="6" type="ORF">GCM10023224_06100</name>
</gene>
<evidence type="ECO:0000256" key="3">
    <source>
        <dbReference type="ARBA" id="ARBA00023163"/>
    </source>
</evidence>
<dbReference type="RefSeq" id="WP_345555373.1">
    <property type="nucleotide sequence ID" value="NZ_BAABIK010000002.1"/>
</dbReference>
<dbReference type="PROSITE" id="PS50977">
    <property type="entry name" value="HTH_TETR_2"/>
    <property type="match status" value="1"/>
</dbReference>
<comment type="caution">
    <text evidence="6">The sequence shown here is derived from an EMBL/GenBank/DDBJ whole genome shotgun (WGS) entry which is preliminary data.</text>
</comment>
<organism evidence="6 7">
    <name type="scientific">Streptomonospora halophila</name>
    <dbReference type="NCBI Taxonomy" id="427369"/>
    <lineage>
        <taxon>Bacteria</taxon>
        <taxon>Bacillati</taxon>
        <taxon>Actinomycetota</taxon>
        <taxon>Actinomycetes</taxon>
        <taxon>Streptosporangiales</taxon>
        <taxon>Nocardiopsidaceae</taxon>
        <taxon>Streptomonospora</taxon>
    </lineage>
</organism>
<name>A0ABP9G9B0_9ACTN</name>
<keyword evidence="1" id="KW-0805">Transcription regulation</keyword>
<reference evidence="7" key="1">
    <citation type="journal article" date="2019" name="Int. J. Syst. Evol. Microbiol.">
        <title>The Global Catalogue of Microorganisms (GCM) 10K type strain sequencing project: providing services to taxonomists for standard genome sequencing and annotation.</title>
        <authorList>
            <consortium name="The Broad Institute Genomics Platform"/>
            <consortium name="The Broad Institute Genome Sequencing Center for Infectious Disease"/>
            <person name="Wu L."/>
            <person name="Ma J."/>
        </authorList>
    </citation>
    <scope>NUCLEOTIDE SEQUENCE [LARGE SCALE GENOMIC DNA]</scope>
    <source>
        <strain evidence="7">JCM 18123</strain>
    </source>
</reference>
<dbReference type="SUPFAM" id="SSF48498">
    <property type="entry name" value="Tetracyclin repressor-like, C-terminal domain"/>
    <property type="match status" value="1"/>
</dbReference>
<sequence>MSDDSEAGGDRAAGAVGAGGAVSARGRATRARLLAGARAEILEGGGTLEVAAVARRTGVSAGLLYRYYAGKDGLVAAVVDDFYDGYDSEVFNTRLDDSLSWPEREHARLGREIDFLCDAPLGRMIIGRRLREPAAAQTDAERLARQVDIAARSIAKAQREGELGGSFSPRLAAAATLGAFRELMAEALSGDGDPPRAELLEAMWRVGSSLLLHSPARDSSSSR</sequence>
<dbReference type="InterPro" id="IPR001647">
    <property type="entry name" value="HTH_TetR"/>
</dbReference>
<dbReference type="InterPro" id="IPR050109">
    <property type="entry name" value="HTH-type_TetR-like_transc_reg"/>
</dbReference>
<keyword evidence="7" id="KW-1185">Reference proteome</keyword>
<dbReference type="EMBL" id="BAABIK010000002">
    <property type="protein sequence ID" value="GAA4929375.1"/>
    <property type="molecule type" value="Genomic_DNA"/>
</dbReference>
<evidence type="ECO:0000313" key="6">
    <source>
        <dbReference type="EMBL" id="GAA4929375.1"/>
    </source>
</evidence>
<evidence type="ECO:0000256" key="1">
    <source>
        <dbReference type="ARBA" id="ARBA00023015"/>
    </source>
</evidence>
<accession>A0ABP9G9B0</accession>
<dbReference type="Pfam" id="PF00440">
    <property type="entry name" value="TetR_N"/>
    <property type="match status" value="1"/>
</dbReference>
<dbReference type="InterPro" id="IPR036271">
    <property type="entry name" value="Tet_transcr_reg_TetR-rel_C_sf"/>
</dbReference>
<keyword evidence="2 4" id="KW-0238">DNA-binding</keyword>
<feature type="domain" description="HTH tetR-type" evidence="5">
    <location>
        <begin position="27"/>
        <end position="86"/>
    </location>
</feature>
<dbReference type="PANTHER" id="PTHR30055:SF234">
    <property type="entry name" value="HTH-TYPE TRANSCRIPTIONAL REGULATOR BETI"/>
    <property type="match status" value="1"/>
</dbReference>
<evidence type="ECO:0000256" key="2">
    <source>
        <dbReference type="ARBA" id="ARBA00023125"/>
    </source>
</evidence>
<keyword evidence="3" id="KW-0804">Transcription</keyword>
<dbReference type="SUPFAM" id="SSF46689">
    <property type="entry name" value="Homeodomain-like"/>
    <property type="match status" value="1"/>
</dbReference>